<gene>
    <name evidence="2" type="ORF">SAMN06264849_12011</name>
</gene>
<name>A0A521FI15_9BACL</name>
<reference evidence="2 3" key="1">
    <citation type="submission" date="2017-05" db="EMBL/GenBank/DDBJ databases">
        <authorList>
            <person name="Varghese N."/>
            <person name="Submissions S."/>
        </authorList>
    </citation>
    <scope>NUCLEOTIDE SEQUENCE [LARGE SCALE GENOMIC DNA]</scope>
    <source>
        <strain evidence="2 3">DSM 45474</strain>
    </source>
</reference>
<protein>
    <submittedName>
        <fullName evidence="2">Uncharacterized protein</fullName>
    </submittedName>
</protein>
<keyword evidence="1" id="KW-0472">Membrane</keyword>
<dbReference type="AlphaFoldDB" id="A0A521FI15"/>
<evidence type="ECO:0000313" key="2">
    <source>
        <dbReference type="EMBL" id="SMO95634.1"/>
    </source>
</evidence>
<accession>A0A521FI15</accession>
<organism evidence="2 3">
    <name type="scientific">Melghirimyces algeriensis</name>
    <dbReference type="NCBI Taxonomy" id="910412"/>
    <lineage>
        <taxon>Bacteria</taxon>
        <taxon>Bacillati</taxon>
        <taxon>Bacillota</taxon>
        <taxon>Bacilli</taxon>
        <taxon>Bacillales</taxon>
        <taxon>Thermoactinomycetaceae</taxon>
        <taxon>Melghirimyces</taxon>
    </lineage>
</organism>
<evidence type="ECO:0000313" key="3">
    <source>
        <dbReference type="Proteomes" id="UP000315636"/>
    </source>
</evidence>
<feature type="transmembrane region" description="Helical" evidence="1">
    <location>
        <begin position="140"/>
        <end position="161"/>
    </location>
</feature>
<sequence length="168" mass="19167">MLLFRSNSRCEYWVTKLAANALACIAYSSLLFTIHFCFGLFFFSFETNWGPLFQTSIQSFHPLIGITFLYVHFTLGIMVISILGQTVALFFHHAPFSYIAITIYLTISGQLYPYVENSSFLSLLFYPSLQLLLTEEGSLASLYGTSFFIMLIAIISSFIWIRRQASIL</sequence>
<proteinExistence type="predicted"/>
<feature type="transmembrane region" description="Helical" evidence="1">
    <location>
        <begin position="96"/>
        <end position="115"/>
    </location>
</feature>
<dbReference type="EMBL" id="FXTI01000020">
    <property type="protein sequence ID" value="SMO95634.1"/>
    <property type="molecule type" value="Genomic_DNA"/>
</dbReference>
<feature type="transmembrane region" description="Helical" evidence="1">
    <location>
        <begin position="63"/>
        <end position="84"/>
    </location>
</feature>
<keyword evidence="3" id="KW-1185">Reference proteome</keyword>
<dbReference type="Proteomes" id="UP000315636">
    <property type="component" value="Unassembled WGS sequence"/>
</dbReference>
<keyword evidence="1" id="KW-0812">Transmembrane</keyword>
<evidence type="ECO:0000256" key="1">
    <source>
        <dbReference type="SAM" id="Phobius"/>
    </source>
</evidence>
<keyword evidence="1" id="KW-1133">Transmembrane helix</keyword>
<feature type="transmembrane region" description="Helical" evidence="1">
    <location>
        <begin position="21"/>
        <end position="43"/>
    </location>
</feature>